<dbReference type="EMBL" id="CP130318">
    <property type="protein sequence ID" value="WNQ11803.1"/>
    <property type="molecule type" value="Genomic_DNA"/>
</dbReference>
<dbReference type="SUPFAM" id="SSF53623">
    <property type="entry name" value="MurD-like peptide ligases, catalytic domain"/>
    <property type="match status" value="1"/>
</dbReference>
<dbReference type="RefSeq" id="WP_315605577.1">
    <property type="nucleotide sequence ID" value="NZ_CP130318.1"/>
</dbReference>
<dbReference type="Pfam" id="PF01225">
    <property type="entry name" value="Mur_ligase"/>
    <property type="match status" value="1"/>
</dbReference>
<dbReference type="HAMAP" id="MF_02019">
    <property type="entry name" value="MurF"/>
    <property type="match status" value="1"/>
</dbReference>
<evidence type="ECO:0000259" key="13">
    <source>
        <dbReference type="Pfam" id="PF02875"/>
    </source>
</evidence>
<dbReference type="GO" id="GO:0008360">
    <property type="term" value="P:regulation of cell shape"/>
    <property type="evidence" value="ECO:0007669"/>
    <property type="project" value="UniProtKB-KW"/>
</dbReference>
<keyword evidence="7 10" id="KW-0573">Peptidoglycan synthesis</keyword>
<keyword evidence="8 10" id="KW-0131">Cell cycle</keyword>
<evidence type="ECO:0000256" key="2">
    <source>
        <dbReference type="ARBA" id="ARBA00022598"/>
    </source>
</evidence>
<dbReference type="InterPro" id="IPR035911">
    <property type="entry name" value="MurE/MurF_N"/>
</dbReference>
<feature type="domain" description="Mur ligase C-terminal" evidence="13">
    <location>
        <begin position="318"/>
        <end position="444"/>
    </location>
</feature>
<feature type="domain" description="Mur ligase central" evidence="14">
    <location>
        <begin position="110"/>
        <end position="296"/>
    </location>
</feature>
<proteinExistence type="inferred from homology"/>
<evidence type="ECO:0000259" key="14">
    <source>
        <dbReference type="Pfam" id="PF08245"/>
    </source>
</evidence>
<dbReference type="AlphaFoldDB" id="A0AA96RG02"/>
<evidence type="ECO:0000256" key="5">
    <source>
        <dbReference type="ARBA" id="ARBA00022840"/>
    </source>
</evidence>
<organism evidence="15 16">
    <name type="scientific">Paenibacillus aurantius</name>
    <dbReference type="NCBI Taxonomy" id="2918900"/>
    <lineage>
        <taxon>Bacteria</taxon>
        <taxon>Bacillati</taxon>
        <taxon>Bacillota</taxon>
        <taxon>Bacilli</taxon>
        <taxon>Bacillales</taxon>
        <taxon>Paenibacillaceae</taxon>
        <taxon>Paenibacillus</taxon>
    </lineage>
</organism>
<evidence type="ECO:0000256" key="11">
    <source>
        <dbReference type="RuleBase" id="RU004136"/>
    </source>
</evidence>
<comment type="subcellular location">
    <subcellularLocation>
        <location evidence="10 11">Cytoplasm</location>
    </subcellularLocation>
</comment>
<dbReference type="PANTHER" id="PTHR43024">
    <property type="entry name" value="UDP-N-ACETYLMURAMOYL-TRIPEPTIDE--D-ALANYL-D-ALANINE LIGASE"/>
    <property type="match status" value="1"/>
</dbReference>
<feature type="domain" description="Mur ligase N-terminal catalytic" evidence="12">
    <location>
        <begin position="26"/>
        <end position="100"/>
    </location>
</feature>
<dbReference type="InterPro" id="IPR051046">
    <property type="entry name" value="MurCDEF_CellWall_CoF430Synth"/>
</dbReference>
<dbReference type="Proteomes" id="UP001305702">
    <property type="component" value="Chromosome"/>
</dbReference>
<dbReference type="Gene3D" id="3.40.1390.10">
    <property type="entry name" value="MurE/MurF, N-terminal domain"/>
    <property type="match status" value="1"/>
</dbReference>
<dbReference type="GO" id="GO:0071555">
    <property type="term" value="P:cell wall organization"/>
    <property type="evidence" value="ECO:0007669"/>
    <property type="project" value="UniProtKB-KW"/>
</dbReference>
<keyword evidence="3 10" id="KW-0132">Cell division</keyword>
<dbReference type="Pfam" id="PF02875">
    <property type="entry name" value="Mur_ligase_C"/>
    <property type="match status" value="1"/>
</dbReference>
<accession>A0AA96RG02</accession>
<dbReference type="PANTHER" id="PTHR43024:SF1">
    <property type="entry name" value="UDP-N-ACETYLMURAMOYL-TRIPEPTIDE--D-ALANYL-D-ALANINE LIGASE"/>
    <property type="match status" value="1"/>
</dbReference>
<keyword evidence="9 10" id="KW-0961">Cell wall biogenesis/degradation</keyword>
<dbReference type="KEGG" id="paun:MJA45_01740"/>
<dbReference type="GO" id="GO:0051301">
    <property type="term" value="P:cell division"/>
    <property type="evidence" value="ECO:0007669"/>
    <property type="project" value="UniProtKB-KW"/>
</dbReference>
<comment type="catalytic activity">
    <reaction evidence="10 11">
        <text>D-alanyl-D-alanine + UDP-N-acetyl-alpha-D-muramoyl-L-alanyl-gamma-D-glutamyl-meso-2,6-diaminopimelate + ATP = UDP-N-acetyl-alpha-D-muramoyl-L-alanyl-gamma-D-glutamyl-meso-2,6-diaminopimeloyl-D-alanyl-D-alanine + ADP + phosphate + H(+)</text>
        <dbReference type="Rhea" id="RHEA:28374"/>
        <dbReference type="ChEBI" id="CHEBI:15378"/>
        <dbReference type="ChEBI" id="CHEBI:30616"/>
        <dbReference type="ChEBI" id="CHEBI:43474"/>
        <dbReference type="ChEBI" id="CHEBI:57822"/>
        <dbReference type="ChEBI" id="CHEBI:61386"/>
        <dbReference type="ChEBI" id="CHEBI:83905"/>
        <dbReference type="ChEBI" id="CHEBI:456216"/>
        <dbReference type="EC" id="6.3.2.10"/>
    </reaction>
</comment>
<dbReference type="InterPro" id="IPR036565">
    <property type="entry name" value="Mur-like_cat_sf"/>
</dbReference>
<evidence type="ECO:0000256" key="10">
    <source>
        <dbReference type="HAMAP-Rule" id="MF_02019"/>
    </source>
</evidence>
<dbReference type="InterPro" id="IPR004101">
    <property type="entry name" value="Mur_ligase_C"/>
</dbReference>
<dbReference type="Gene3D" id="3.90.190.20">
    <property type="entry name" value="Mur ligase, C-terminal domain"/>
    <property type="match status" value="1"/>
</dbReference>
<comment type="similarity">
    <text evidence="10">Belongs to the MurCDEF family. MurF subfamily.</text>
</comment>
<dbReference type="SUPFAM" id="SSF53244">
    <property type="entry name" value="MurD-like peptide ligases, peptide-binding domain"/>
    <property type="match status" value="1"/>
</dbReference>
<dbReference type="InterPro" id="IPR036615">
    <property type="entry name" value="Mur_ligase_C_dom_sf"/>
</dbReference>
<keyword evidence="2 10" id="KW-0436">Ligase</keyword>
<evidence type="ECO:0000256" key="8">
    <source>
        <dbReference type="ARBA" id="ARBA00023306"/>
    </source>
</evidence>
<evidence type="ECO:0000313" key="16">
    <source>
        <dbReference type="Proteomes" id="UP001305702"/>
    </source>
</evidence>
<dbReference type="InterPro" id="IPR005863">
    <property type="entry name" value="UDP-N-AcMur_synth"/>
</dbReference>
<dbReference type="Pfam" id="PF08245">
    <property type="entry name" value="Mur_ligase_M"/>
    <property type="match status" value="1"/>
</dbReference>
<name>A0AA96RG02_9BACL</name>
<sequence length="459" mass="50310">MIQKRLKAIEQMTGGKGLSPSYDDITIEGVSIDSRTVKPGNLFIPLIRQLDGHHYVEEAIAKGAAASLWQTDHPSPPHHLPLIYVDDGLQALQKLAAAYRGELPVTTIAVTGSNGKTTTKDILTSVLQTNYRVHKTLGNLNSQIGVPLTLLEIDKDSEVAVIEMGMSERGQIDRLSRMVQPDIAVITMIGVSHLSTLGSREEIANAKLEIVNGLKDGGTLIYNGDEPLLAERVQEVIGSNAVSLIRIGEAEHNEYRAEIIKSDAEGSSFKVRKEEFHLPILGAHNISNALCATAAAYQLGLGPEQVAEGFTLLQVTKMRMEKIDAPRGFTILNDAWNASPVSMASAIETFQDLPGYIRKFAVLGDMLELGPKEQEFHREIGWSLDPRRMDYVYTVGELAAHIAQEAAKRFPEGKVKAFASKEEAAEELWQNLNPQDLVLVKGSRGMQLESMVSRLMQSP</sequence>
<evidence type="ECO:0000256" key="9">
    <source>
        <dbReference type="ARBA" id="ARBA00023316"/>
    </source>
</evidence>
<evidence type="ECO:0000256" key="7">
    <source>
        <dbReference type="ARBA" id="ARBA00022984"/>
    </source>
</evidence>
<gene>
    <name evidence="10 15" type="primary">murF</name>
    <name evidence="15" type="ORF">MJA45_01740</name>
</gene>
<keyword evidence="5 10" id="KW-0067">ATP-binding</keyword>
<dbReference type="GO" id="GO:0005524">
    <property type="term" value="F:ATP binding"/>
    <property type="evidence" value="ECO:0007669"/>
    <property type="project" value="UniProtKB-UniRule"/>
</dbReference>
<reference evidence="15 16" key="1">
    <citation type="submission" date="2022-02" db="EMBL/GenBank/DDBJ databases">
        <title>Paenibacillus sp. MBLB1776 Whole Genome Shotgun Sequencing.</title>
        <authorList>
            <person name="Hwang C.Y."/>
            <person name="Cho E.-S."/>
            <person name="Seo M.-J."/>
        </authorList>
    </citation>
    <scope>NUCLEOTIDE SEQUENCE [LARGE SCALE GENOMIC DNA]</scope>
    <source>
        <strain evidence="15 16">MBLB1776</strain>
    </source>
</reference>
<keyword evidence="1 10" id="KW-0963">Cytoplasm</keyword>
<dbReference type="GO" id="GO:0005737">
    <property type="term" value="C:cytoplasm"/>
    <property type="evidence" value="ECO:0007669"/>
    <property type="project" value="UniProtKB-SubCell"/>
</dbReference>
<keyword evidence="16" id="KW-1185">Reference proteome</keyword>
<evidence type="ECO:0000259" key="12">
    <source>
        <dbReference type="Pfam" id="PF01225"/>
    </source>
</evidence>
<evidence type="ECO:0000256" key="1">
    <source>
        <dbReference type="ARBA" id="ARBA00022490"/>
    </source>
</evidence>
<evidence type="ECO:0000256" key="4">
    <source>
        <dbReference type="ARBA" id="ARBA00022741"/>
    </source>
</evidence>
<dbReference type="SUPFAM" id="SSF63418">
    <property type="entry name" value="MurE/MurF N-terminal domain"/>
    <property type="match status" value="1"/>
</dbReference>
<dbReference type="NCBIfam" id="TIGR01143">
    <property type="entry name" value="murF"/>
    <property type="match status" value="1"/>
</dbReference>
<dbReference type="InterPro" id="IPR013221">
    <property type="entry name" value="Mur_ligase_cen"/>
</dbReference>
<comment type="pathway">
    <text evidence="10 11">Cell wall biogenesis; peptidoglycan biosynthesis.</text>
</comment>
<dbReference type="GO" id="GO:0009252">
    <property type="term" value="P:peptidoglycan biosynthetic process"/>
    <property type="evidence" value="ECO:0007669"/>
    <property type="project" value="UniProtKB-UniRule"/>
</dbReference>
<evidence type="ECO:0000256" key="3">
    <source>
        <dbReference type="ARBA" id="ARBA00022618"/>
    </source>
</evidence>
<feature type="binding site" evidence="10">
    <location>
        <begin position="112"/>
        <end position="118"/>
    </location>
    <ligand>
        <name>ATP</name>
        <dbReference type="ChEBI" id="CHEBI:30616"/>
    </ligand>
</feature>
<dbReference type="EC" id="6.3.2.10" evidence="10 11"/>
<dbReference type="InterPro" id="IPR000713">
    <property type="entry name" value="Mur_ligase_N"/>
</dbReference>
<comment type="function">
    <text evidence="10 11">Involved in cell wall formation. Catalyzes the final step in the synthesis of UDP-N-acetylmuramoyl-pentapeptide, the precursor of murein.</text>
</comment>
<dbReference type="GO" id="GO:0047480">
    <property type="term" value="F:UDP-N-acetylmuramoyl-tripeptide-D-alanyl-D-alanine ligase activity"/>
    <property type="evidence" value="ECO:0007669"/>
    <property type="project" value="UniProtKB-UniRule"/>
</dbReference>
<keyword evidence="4 10" id="KW-0547">Nucleotide-binding</keyword>
<dbReference type="Gene3D" id="3.40.1190.10">
    <property type="entry name" value="Mur-like, catalytic domain"/>
    <property type="match status" value="1"/>
</dbReference>
<protein>
    <recommendedName>
        <fullName evidence="10 11">UDP-N-acetylmuramoyl-tripeptide--D-alanyl-D-alanine ligase</fullName>
        <ecNumber evidence="10 11">6.3.2.10</ecNumber>
    </recommendedName>
    <alternativeName>
        <fullName evidence="10">D-alanyl-D-alanine-adding enzyme</fullName>
    </alternativeName>
</protein>
<evidence type="ECO:0000313" key="15">
    <source>
        <dbReference type="EMBL" id="WNQ11803.1"/>
    </source>
</evidence>
<keyword evidence="6 10" id="KW-0133">Cell shape</keyword>
<evidence type="ECO:0000256" key="6">
    <source>
        <dbReference type="ARBA" id="ARBA00022960"/>
    </source>
</evidence>